<proteinExistence type="predicted"/>
<dbReference type="AlphaFoldDB" id="A0A9Q9B1J9"/>
<protein>
    <submittedName>
        <fullName evidence="2">Uncharacterized protein</fullName>
    </submittedName>
</protein>
<accession>A0A9Q9B1J9</accession>
<name>A0A9Q9B1J9_9PEZI</name>
<reference evidence="2" key="1">
    <citation type="submission" date="2022-06" db="EMBL/GenBank/DDBJ databases">
        <title>Complete genome sequences of two strains of the flax pathogen Septoria linicola.</title>
        <authorList>
            <person name="Lapalu N."/>
            <person name="Simon A."/>
            <person name="Demenou B."/>
            <person name="Paumier D."/>
            <person name="Guillot M.-P."/>
            <person name="Gout L."/>
            <person name="Valade R."/>
        </authorList>
    </citation>
    <scope>NUCLEOTIDE SEQUENCE</scope>
    <source>
        <strain evidence="2">SE15195</strain>
    </source>
</reference>
<dbReference type="EMBL" id="CP099426">
    <property type="protein sequence ID" value="USW57203.1"/>
    <property type="molecule type" value="Genomic_DNA"/>
</dbReference>
<evidence type="ECO:0000313" key="2">
    <source>
        <dbReference type="EMBL" id="USW57203.1"/>
    </source>
</evidence>
<dbReference type="Proteomes" id="UP001056384">
    <property type="component" value="Chromosome 9"/>
</dbReference>
<evidence type="ECO:0000313" key="3">
    <source>
        <dbReference type="Proteomes" id="UP001056384"/>
    </source>
</evidence>
<sequence length="343" mass="38457">MALFTQLYTASGDEKRGCSQKQPVASIASQLARVHRFTSRIMAKMSPRSSKAPRQPAASRYNMRSRRTEEADSGKSSSRSSKAGEQKKSETGGGVNPWTTPDSTEGLAFGGVTMDKPEVVVPESKKVWFEPSSYCRIKNELATQLLQRGLDSASRALWNAFNKQYPAQCYNRWDDPTHINWGRDELYDLLDGSEPAIKLLFVNPSAGYKCLMNDLAELLKDDDEAAVVSQVRHELLAAARVTWEELKGMHKAVKEGQSGPFKSSKQLLRTFQDYGNQPISQEEKEELKKRGKLAERLAELARVDAVLPPYDDQTLTREKVVELVDYLEGKAKKVEHDATHLSF</sequence>
<gene>
    <name evidence="2" type="ORF">Slin15195_G105220</name>
</gene>
<feature type="region of interest" description="Disordered" evidence="1">
    <location>
        <begin position="38"/>
        <end position="111"/>
    </location>
</feature>
<keyword evidence="3" id="KW-1185">Reference proteome</keyword>
<organism evidence="2 3">
    <name type="scientific">Septoria linicola</name>
    <dbReference type="NCBI Taxonomy" id="215465"/>
    <lineage>
        <taxon>Eukaryota</taxon>
        <taxon>Fungi</taxon>
        <taxon>Dikarya</taxon>
        <taxon>Ascomycota</taxon>
        <taxon>Pezizomycotina</taxon>
        <taxon>Dothideomycetes</taxon>
        <taxon>Dothideomycetidae</taxon>
        <taxon>Mycosphaerellales</taxon>
        <taxon>Mycosphaerellaceae</taxon>
        <taxon>Septoria</taxon>
    </lineage>
</organism>
<evidence type="ECO:0000256" key="1">
    <source>
        <dbReference type="SAM" id="MobiDB-lite"/>
    </source>
</evidence>